<protein>
    <submittedName>
        <fullName evidence="3">Pimeloyl-ACP methyl ester carboxylesterase</fullName>
    </submittedName>
</protein>
<dbReference type="PANTHER" id="PTHR43798:SF31">
    <property type="entry name" value="AB HYDROLASE SUPERFAMILY PROTEIN YCLE"/>
    <property type="match status" value="1"/>
</dbReference>
<dbReference type="EMBL" id="FQXI01000001">
    <property type="protein sequence ID" value="SHH03473.1"/>
    <property type="molecule type" value="Genomic_DNA"/>
</dbReference>
<organism evidence="3 4">
    <name type="scientific">Anaerosphaera aminiphila DSM 21120</name>
    <dbReference type="NCBI Taxonomy" id="1120995"/>
    <lineage>
        <taxon>Bacteria</taxon>
        <taxon>Bacillati</taxon>
        <taxon>Bacillota</taxon>
        <taxon>Tissierellia</taxon>
        <taxon>Tissierellales</taxon>
        <taxon>Peptoniphilaceae</taxon>
        <taxon>Anaerosphaera</taxon>
    </lineage>
</organism>
<dbReference type="GO" id="GO:0016787">
    <property type="term" value="F:hydrolase activity"/>
    <property type="evidence" value="ECO:0007669"/>
    <property type="project" value="UniProtKB-KW"/>
</dbReference>
<keyword evidence="1" id="KW-0378">Hydrolase</keyword>
<name>A0A1M5PQB3_9FIRM</name>
<dbReference type="GO" id="GO:0016020">
    <property type="term" value="C:membrane"/>
    <property type="evidence" value="ECO:0007669"/>
    <property type="project" value="TreeGrafter"/>
</dbReference>
<gene>
    <name evidence="3" type="ORF">SAMN02745245_00408</name>
</gene>
<dbReference type="AlphaFoldDB" id="A0A1M5PQB3"/>
<dbReference type="OrthoDB" id="9776303at2"/>
<evidence type="ECO:0000259" key="2">
    <source>
        <dbReference type="Pfam" id="PF00561"/>
    </source>
</evidence>
<evidence type="ECO:0000313" key="4">
    <source>
        <dbReference type="Proteomes" id="UP000184032"/>
    </source>
</evidence>
<evidence type="ECO:0000256" key="1">
    <source>
        <dbReference type="ARBA" id="ARBA00022801"/>
    </source>
</evidence>
<dbReference type="Gene3D" id="3.40.50.1820">
    <property type="entry name" value="alpha/beta hydrolase"/>
    <property type="match status" value="1"/>
</dbReference>
<evidence type="ECO:0000313" key="3">
    <source>
        <dbReference type="EMBL" id="SHH03473.1"/>
    </source>
</evidence>
<dbReference type="SUPFAM" id="SSF53474">
    <property type="entry name" value="alpha/beta-Hydrolases"/>
    <property type="match status" value="1"/>
</dbReference>
<reference evidence="4" key="1">
    <citation type="submission" date="2016-11" db="EMBL/GenBank/DDBJ databases">
        <authorList>
            <person name="Varghese N."/>
            <person name="Submissions S."/>
        </authorList>
    </citation>
    <scope>NUCLEOTIDE SEQUENCE [LARGE SCALE GENOMIC DNA]</scope>
    <source>
        <strain evidence="4">DSM 21120</strain>
    </source>
</reference>
<feature type="domain" description="AB hydrolase-1" evidence="2">
    <location>
        <begin position="19"/>
        <end position="119"/>
    </location>
</feature>
<dbReference type="Pfam" id="PF00561">
    <property type="entry name" value="Abhydrolase_1"/>
    <property type="match status" value="1"/>
</dbReference>
<accession>A0A1M5PQB3</accession>
<keyword evidence="4" id="KW-1185">Reference proteome</keyword>
<dbReference type="PANTHER" id="PTHR43798">
    <property type="entry name" value="MONOACYLGLYCEROL LIPASE"/>
    <property type="match status" value="1"/>
</dbReference>
<dbReference type="RefSeq" id="WP_073183235.1">
    <property type="nucleotide sequence ID" value="NZ_FQXI01000001.1"/>
</dbReference>
<dbReference type="STRING" id="1120995.SAMN02745245_00408"/>
<dbReference type="InterPro" id="IPR050266">
    <property type="entry name" value="AB_hydrolase_sf"/>
</dbReference>
<dbReference type="Proteomes" id="UP000184032">
    <property type="component" value="Unassembled WGS sequence"/>
</dbReference>
<dbReference type="InterPro" id="IPR000073">
    <property type="entry name" value="AB_hydrolase_1"/>
</dbReference>
<dbReference type="InterPro" id="IPR029058">
    <property type="entry name" value="AB_hydrolase_fold"/>
</dbReference>
<sequence length="218" mass="24680">MLKKINDIELYYEEFGEGKPLIMLHGNGENLEIFYKLIDKLKDNYKIYAIDSRNHGKSTKTEDYSYTTMASDIEEFIKGLDGGKANVLGFSDGAIISILIALKSPEIQEKLILLGPNLKAKNLKSELLDVIRNKYVATGDPLLKLMLSEPKIELEEFKGLENEILLVFGENDIFKEEFVEEISNSVKNGKAINLKGHDHMSYIIDNDMLAEDIIEFIG</sequence>
<proteinExistence type="predicted"/>